<accession>A0AAD4QUY4</accession>
<dbReference type="InterPro" id="IPR025857">
    <property type="entry name" value="MacB_PCD"/>
</dbReference>
<evidence type="ECO:0000313" key="2">
    <source>
        <dbReference type="EMBL" id="KAI1691051.1"/>
    </source>
</evidence>
<evidence type="ECO:0000259" key="1">
    <source>
        <dbReference type="Pfam" id="PF12704"/>
    </source>
</evidence>
<dbReference type="Pfam" id="PF12704">
    <property type="entry name" value="MacB_PCD"/>
    <property type="match status" value="1"/>
</dbReference>
<name>A0AAD4QUY4_9BILA</name>
<sequence length="195" mass="21615">MVVAIALGIGASMTTLTVFHVLSGDPIPDKSDRLFYVQVDPRPRAGYLTGEEPESQMTRFDAETLLREKRGERQAMMSAGDATIEPEGSALKPFNIDTRWTSADFFPMFNVPMLYGRAWTASDDDGRARVVCCPGGLMMPLSTAMDLKLGSNGNMNCFRDGAPDDDSNSINAPCTWIQYWVELDPSKAEDYRPTW</sequence>
<organism evidence="2 3">
    <name type="scientific">Ditylenchus destructor</name>
    <dbReference type="NCBI Taxonomy" id="166010"/>
    <lineage>
        <taxon>Eukaryota</taxon>
        <taxon>Metazoa</taxon>
        <taxon>Ecdysozoa</taxon>
        <taxon>Nematoda</taxon>
        <taxon>Chromadorea</taxon>
        <taxon>Rhabditida</taxon>
        <taxon>Tylenchina</taxon>
        <taxon>Tylenchomorpha</taxon>
        <taxon>Sphaerularioidea</taxon>
        <taxon>Anguinidae</taxon>
        <taxon>Anguininae</taxon>
        <taxon>Ditylenchus</taxon>
    </lineage>
</organism>
<proteinExistence type="predicted"/>
<evidence type="ECO:0000313" key="3">
    <source>
        <dbReference type="Proteomes" id="UP001201812"/>
    </source>
</evidence>
<dbReference type="AlphaFoldDB" id="A0AAD4QUY4"/>
<reference evidence="2" key="1">
    <citation type="submission" date="2022-01" db="EMBL/GenBank/DDBJ databases">
        <title>Genome Sequence Resource for Two Populations of Ditylenchus destructor, the Migratory Endoparasitic Phytonematode.</title>
        <authorList>
            <person name="Zhang H."/>
            <person name="Lin R."/>
            <person name="Xie B."/>
        </authorList>
    </citation>
    <scope>NUCLEOTIDE SEQUENCE</scope>
    <source>
        <strain evidence="2">BazhouSP</strain>
    </source>
</reference>
<protein>
    <submittedName>
        <fullName evidence="2">MacB-like periplasmic core domain-containing protein</fullName>
    </submittedName>
</protein>
<gene>
    <name evidence="2" type="ORF">DdX_22142</name>
</gene>
<keyword evidence="3" id="KW-1185">Reference proteome</keyword>
<dbReference type="EMBL" id="JAKKPZ010001011">
    <property type="protein sequence ID" value="KAI1691051.1"/>
    <property type="molecule type" value="Genomic_DNA"/>
</dbReference>
<feature type="domain" description="MacB-like periplasmic core" evidence="1">
    <location>
        <begin position="2"/>
        <end position="131"/>
    </location>
</feature>
<comment type="caution">
    <text evidence="2">The sequence shown here is derived from an EMBL/GenBank/DDBJ whole genome shotgun (WGS) entry which is preliminary data.</text>
</comment>
<dbReference type="Proteomes" id="UP001201812">
    <property type="component" value="Unassembled WGS sequence"/>
</dbReference>